<dbReference type="Pfam" id="PF01793">
    <property type="entry name" value="Glyco_transf_15"/>
    <property type="match status" value="2"/>
</dbReference>
<proteinExistence type="inferred from homology"/>
<comment type="similarity">
    <text evidence="1">Belongs to the glycosyltransferase 15 family.</text>
</comment>
<comment type="caution">
    <text evidence="3">The sequence shown here is derived from an EMBL/GenBank/DDBJ whole genome shotgun (WGS) entry which is preliminary data.</text>
</comment>
<gene>
    <name evidence="3" type="ORF">K450DRAFT_256223</name>
</gene>
<dbReference type="Gene3D" id="3.90.550.10">
    <property type="entry name" value="Spore Coat Polysaccharide Biosynthesis Protein SpsA, Chain A"/>
    <property type="match status" value="1"/>
</dbReference>
<dbReference type="AlphaFoldDB" id="A0AAD5E560"/>
<reference evidence="3" key="2">
    <citation type="journal article" date="2022" name="Proc. Natl. Acad. Sci. U.S.A.">
        <title>Diploid-dominant life cycles characterize the early evolution of Fungi.</title>
        <authorList>
            <person name="Amses K.R."/>
            <person name="Simmons D.R."/>
            <person name="Longcore J.E."/>
            <person name="Mondo S.J."/>
            <person name="Seto K."/>
            <person name="Jeronimo G.H."/>
            <person name="Bonds A.E."/>
            <person name="Quandt C.A."/>
            <person name="Davis W.J."/>
            <person name="Chang Y."/>
            <person name="Federici B.A."/>
            <person name="Kuo A."/>
            <person name="LaButti K."/>
            <person name="Pangilinan J."/>
            <person name="Andreopoulos W."/>
            <person name="Tritt A."/>
            <person name="Riley R."/>
            <person name="Hundley H."/>
            <person name="Johnson J."/>
            <person name="Lipzen A."/>
            <person name="Barry K."/>
            <person name="Lang B.F."/>
            <person name="Cuomo C.A."/>
            <person name="Buchler N.E."/>
            <person name="Grigoriev I.V."/>
            <person name="Spatafora J.W."/>
            <person name="Stajich J.E."/>
            <person name="James T.Y."/>
        </authorList>
    </citation>
    <scope>NUCLEOTIDE SEQUENCE</scope>
    <source>
        <strain evidence="3">AG</strain>
    </source>
</reference>
<reference evidence="3" key="1">
    <citation type="submission" date="2021-06" db="EMBL/GenBank/DDBJ databases">
        <authorList>
            <consortium name="DOE Joint Genome Institute"/>
            <person name="Mondo S.J."/>
            <person name="Amses K.R."/>
            <person name="Simmons D.R."/>
            <person name="Longcore J.E."/>
            <person name="Seto K."/>
            <person name="Alves G.H."/>
            <person name="Bonds A.E."/>
            <person name="Quandt C.A."/>
            <person name="Davis W.J."/>
            <person name="Chang Y."/>
            <person name="Letcher P.M."/>
            <person name="Powell M.J."/>
            <person name="Kuo A."/>
            <person name="Labutti K."/>
            <person name="Pangilinan J."/>
            <person name="Andreopoulos W."/>
            <person name="Tritt A."/>
            <person name="Riley R."/>
            <person name="Hundley H."/>
            <person name="Johnson J."/>
            <person name="Lipzen A."/>
            <person name="Barry K."/>
            <person name="Berbee M.L."/>
            <person name="Buchler N.E."/>
            <person name="Grigoriev I.V."/>
            <person name="Spatafora J.W."/>
            <person name="Stajich J.E."/>
            <person name="James T.Y."/>
        </authorList>
    </citation>
    <scope>NUCLEOTIDE SEQUENCE</scope>
    <source>
        <strain evidence="3">AG</strain>
    </source>
</reference>
<dbReference type="InterPro" id="IPR002685">
    <property type="entry name" value="Glyco_trans_15"/>
</dbReference>
<dbReference type="Proteomes" id="UP001206595">
    <property type="component" value="Unassembled WGS sequence"/>
</dbReference>
<keyword evidence="2" id="KW-0808">Transferase</keyword>
<dbReference type="GeneID" id="75916811"/>
<dbReference type="EMBL" id="MU620953">
    <property type="protein sequence ID" value="KAI8576560.1"/>
    <property type="molecule type" value="Genomic_DNA"/>
</dbReference>
<evidence type="ECO:0000313" key="4">
    <source>
        <dbReference type="Proteomes" id="UP001206595"/>
    </source>
</evidence>
<dbReference type="GO" id="GO:0006487">
    <property type="term" value="P:protein N-linked glycosylation"/>
    <property type="evidence" value="ECO:0007669"/>
    <property type="project" value="TreeGrafter"/>
</dbReference>
<organism evidence="3 4">
    <name type="scientific">Umbelopsis ramanniana AG</name>
    <dbReference type="NCBI Taxonomy" id="1314678"/>
    <lineage>
        <taxon>Eukaryota</taxon>
        <taxon>Fungi</taxon>
        <taxon>Fungi incertae sedis</taxon>
        <taxon>Mucoromycota</taxon>
        <taxon>Mucoromycotina</taxon>
        <taxon>Umbelopsidomycetes</taxon>
        <taxon>Umbelopsidales</taxon>
        <taxon>Umbelopsidaceae</taxon>
        <taxon>Umbelopsis</taxon>
    </lineage>
</organism>
<dbReference type="PANTHER" id="PTHR31121:SF6">
    <property type="entry name" value="ALPHA-1,2 MANNOSYLTRANSFERASE KTR1"/>
    <property type="match status" value="1"/>
</dbReference>
<evidence type="ECO:0000313" key="3">
    <source>
        <dbReference type="EMBL" id="KAI8576560.1"/>
    </source>
</evidence>
<name>A0AAD5E560_UMBRA</name>
<dbReference type="SUPFAM" id="SSF53448">
    <property type="entry name" value="Nucleotide-diphospho-sugar transferases"/>
    <property type="match status" value="1"/>
</dbReference>
<dbReference type="GO" id="GO:0000026">
    <property type="term" value="F:alpha-1,2-mannosyltransferase activity"/>
    <property type="evidence" value="ECO:0007669"/>
    <property type="project" value="TreeGrafter"/>
</dbReference>
<dbReference type="GO" id="GO:0000032">
    <property type="term" value="P:cell wall mannoprotein biosynthetic process"/>
    <property type="evidence" value="ECO:0007669"/>
    <property type="project" value="TreeGrafter"/>
</dbReference>
<protein>
    <submittedName>
        <fullName evidence="3">Uncharacterized protein</fullName>
    </submittedName>
</protein>
<dbReference type="GO" id="GO:0005794">
    <property type="term" value="C:Golgi apparatus"/>
    <property type="evidence" value="ECO:0007669"/>
    <property type="project" value="TreeGrafter"/>
</dbReference>
<evidence type="ECO:0000256" key="1">
    <source>
        <dbReference type="ARBA" id="ARBA00007677"/>
    </source>
</evidence>
<sequence>MLSGAPMYYGLIDQREWSYPHWIDTRFAEMEMGRYAEMGLFRGGSLDFRLKSRFHTGFIQYHSLLRDLEFYWRVEPESKYLCDINFDPFLFMKENNKKFGKYSHHCHYQHSELVPYISLCPYFNTAFVINDGERMENIPSLWEATRNFIMSHWSFIVPWDNSIQPLITNKGWQYFNGCLFWNNFAIYSLDYLRSPSYRTFFEYLDKKGGFFYERWSDVTVQTIMASLFLKRDELHFFNEIGFEYWQATHCPLQPEYRQQCVCSPEQTTGKQL</sequence>
<dbReference type="GO" id="GO:0016020">
    <property type="term" value="C:membrane"/>
    <property type="evidence" value="ECO:0007669"/>
    <property type="project" value="InterPro"/>
</dbReference>
<dbReference type="RefSeq" id="XP_051441564.1">
    <property type="nucleotide sequence ID" value="XM_051591468.1"/>
</dbReference>
<evidence type="ECO:0000256" key="2">
    <source>
        <dbReference type="ARBA" id="ARBA00022679"/>
    </source>
</evidence>
<dbReference type="PANTHER" id="PTHR31121">
    <property type="entry name" value="ALPHA-1,2 MANNOSYLTRANSFERASE KTR1"/>
    <property type="match status" value="1"/>
</dbReference>
<keyword evidence="4" id="KW-1185">Reference proteome</keyword>
<accession>A0AAD5E560</accession>
<dbReference type="InterPro" id="IPR029044">
    <property type="entry name" value="Nucleotide-diphossugar_trans"/>
</dbReference>